<organism evidence="4 5">
    <name type="scientific">Nitrolancea hollandica Lb</name>
    <dbReference type="NCBI Taxonomy" id="1129897"/>
    <lineage>
        <taxon>Bacteria</taxon>
        <taxon>Pseudomonadati</taxon>
        <taxon>Thermomicrobiota</taxon>
        <taxon>Thermomicrobia</taxon>
        <taxon>Sphaerobacterales</taxon>
        <taxon>Sphaerobacterineae</taxon>
        <taxon>Sphaerobacteraceae</taxon>
        <taxon>Nitrolancea</taxon>
    </lineage>
</organism>
<dbReference type="AlphaFoldDB" id="I4EFA2"/>
<sequence length="278" mass="30228">MQYQARSALVTGASSGIGEAFARGLAARGMNLLLTALPEDESLLRAIAMELSEQHGVRTEAVAIDLAEHDAGRRLQAAGDALGFEPDLLVNNAGIGTRGVFAELPLDLQLDMIRVNIEALVALTGLYVPRMVARRDGAVINVASTAAFAPIPYFAVYAASKAFVQRFGEALWAENHRHGVRITTVCPGPVFTRFQGRFGTKAPASRYALFFWRILHVILPRPLTVEMIVADTLQALEQDQPTVVRRVPGAGPVYHSIALAMNALPQRLRLLAIERINR</sequence>
<reference evidence="4 5" key="1">
    <citation type="journal article" date="2012" name="ISME J.">
        <title>Nitrification expanded: discovery, physiology and genomics of a nitrite-oxidizing bacterium from the phylum Chloroflexi.</title>
        <authorList>
            <person name="Sorokin D.Y."/>
            <person name="Lucker S."/>
            <person name="Vejmelkova D."/>
            <person name="Kostrikina N.A."/>
            <person name="Kleerebezem R."/>
            <person name="Rijpstra W.I."/>
            <person name="Damste J.S."/>
            <person name="Le Paslier D."/>
            <person name="Muyzer G."/>
            <person name="Wagner M."/>
            <person name="van Loosdrecht M.C."/>
            <person name="Daims H."/>
        </authorList>
    </citation>
    <scope>NUCLEOTIDE SEQUENCE [LARGE SCALE GENOMIC DNA]</scope>
    <source>
        <strain evidence="5">none</strain>
    </source>
</reference>
<comment type="caution">
    <text evidence="4">The sequence shown here is derived from an EMBL/GenBank/DDBJ whole genome shotgun (WGS) entry which is preliminary data.</text>
</comment>
<evidence type="ECO:0000256" key="1">
    <source>
        <dbReference type="ARBA" id="ARBA00006484"/>
    </source>
</evidence>
<dbReference type="InterPro" id="IPR036291">
    <property type="entry name" value="NAD(P)-bd_dom_sf"/>
</dbReference>
<evidence type="ECO:0000313" key="5">
    <source>
        <dbReference type="Proteomes" id="UP000004221"/>
    </source>
</evidence>
<dbReference type="Gene3D" id="3.40.50.720">
    <property type="entry name" value="NAD(P)-binding Rossmann-like Domain"/>
    <property type="match status" value="1"/>
</dbReference>
<gene>
    <name evidence="4" type="ORF">NITHO_2240003</name>
</gene>
<keyword evidence="2" id="KW-0560">Oxidoreductase</keyword>
<comment type="similarity">
    <text evidence="1 3">Belongs to the short-chain dehydrogenases/reductases (SDR) family.</text>
</comment>
<name>I4EFA2_9BACT</name>
<dbReference type="InterPro" id="IPR002347">
    <property type="entry name" value="SDR_fam"/>
</dbReference>
<dbReference type="Proteomes" id="UP000004221">
    <property type="component" value="Unassembled WGS sequence"/>
</dbReference>
<proteinExistence type="inferred from homology"/>
<dbReference type="PRINTS" id="PR00080">
    <property type="entry name" value="SDRFAMILY"/>
</dbReference>
<accession>I4EFA2</accession>
<dbReference type="SUPFAM" id="SSF51735">
    <property type="entry name" value="NAD(P)-binding Rossmann-fold domains"/>
    <property type="match status" value="1"/>
</dbReference>
<dbReference type="Pfam" id="PF00106">
    <property type="entry name" value="adh_short"/>
    <property type="match status" value="1"/>
</dbReference>
<evidence type="ECO:0000313" key="4">
    <source>
        <dbReference type="EMBL" id="CCF83364.1"/>
    </source>
</evidence>
<dbReference type="OrthoDB" id="9808814at2"/>
<keyword evidence="5" id="KW-1185">Reference proteome</keyword>
<dbReference type="PANTHER" id="PTHR43086">
    <property type="entry name" value="VERY-LONG-CHAIN 3-OXOOACYL-COA REDUCTASE"/>
    <property type="match status" value="1"/>
</dbReference>
<evidence type="ECO:0000256" key="2">
    <source>
        <dbReference type="ARBA" id="ARBA00023002"/>
    </source>
</evidence>
<dbReference type="PRINTS" id="PR00081">
    <property type="entry name" value="GDHRDH"/>
</dbReference>
<dbReference type="PANTHER" id="PTHR43086:SF3">
    <property type="entry name" value="NADP-DEPENDENT 3-HYDROXY ACID DEHYDROGENASE YDFG"/>
    <property type="match status" value="1"/>
</dbReference>
<protein>
    <submittedName>
        <fullName evidence="4">Putative Genome sequencing data, contig C313</fullName>
    </submittedName>
</protein>
<dbReference type="RefSeq" id="WP_008476457.1">
    <property type="nucleotide sequence ID" value="NZ_CAGS01000140.1"/>
</dbReference>
<evidence type="ECO:0000256" key="3">
    <source>
        <dbReference type="RuleBase" id="RU000363"/>
    </source>
</evidence>
<dbReference type="EMBL" id="CAGS01000140">
    <property type="protein sequence ID" value="CCF83364.1"/>
    <property type="molecule type" value="Genomic_DNA"/>
</dbReference>
<dbReference type="GO" id="GO:0016491">
    <property type="term" value="F:oxidoreductase activity"/>
    <property type="evidence" value="ECO:0007669"/>
    <property type="project" value="UniProtKB-KW"/>
</dbReference>